<dbReference type="Gene3D" id="1.10.555.10">
    <property type="entry name" value="Rho GTPase activation protein"/>
    <property type="match status" value="1"/>
</dbReference>
<evidence type="ECO:0000256" key="3">
    <source>
        <dbReference type="SAM" id="Coils"/>
    </source>
</evidence>
<organism evidence="6 7">
    <name type="scientific">Coregonus suidteri</name>
    <dbReference type="NCBI Taxonomy" id="861788"/>
    <lineage>
        <taxon>Eukaryota</taxon>
        <taxon>Metazoa</taxon>
        <taxon>Chordata</taxon>
        <taxon>Craniata</taxon>
        <taxon>Vertebrata</taxon>
        <taxon>Euteleostomi</taxon>
        <taxon>Actinopterygii</taxon>
        <taxon>Neopterygii</taxon>
        <taxon>Teleostei</taxon>
        <taxon>Protacanthopterygii</taxon>
        <taxon>Salmoniformes</taxon>
        <taxon>Salmonidae</taxon>
        <taxon>Coregoninae</taxon>
        <taxon>Coregonus</taxon>
    </lineage>
</organism>
<dbReference type="GO" id="GO:0001726">
    <property type="term" value="C:ruffle"/>
    <property type="evidence" value="ECO:0007669"/>
    <property type="project" value="TreeGrafter"/>
</dbReference>
<dbReference type="SUPFAM" id="SSF48350">
    <property type="entry name" value="GTPase activation domain, GAP"/>
    <property type="match status" value="1"/>
</dbReference>
<feature type="coiled-coil region" evidence="3">
    <location>
        <begin position="153"/>
        <end position="180"/>
    </location>
</feature>
<keyword evidence="7" id="KW-1185">Reference proteome</keyword>
<evidence type="ECO:0000256" key="4">
    <source>
        <dbReference type="SAM" id="MobiDB-lite"/>
    </source>
</evidence>
<evidence type="ECO:0000259" key="5">
    <source>
        <dbReference type="PROSITE" id="PS50238"/>
    </source>
</evidence>
<gene>
    <name evidence="6" type="ORF">J4Q44_G00095690</name>
</gene>
<dbReference type="PANTHER" id="PTHR46184">
    <property type="entry name" value="UNCONVENTIONAL MYOSIN-IXB-LIKE PROTEIN"/>
    <property type="match status" value="1"/>
</dbReference>
<keyword evidence="2" id="KW-0963">Cytoplasm</keyword>
<evidence type="ECO:0000256" key="2">
    <source>
        <dbReference type="ARBA" id="ARBA00022490"/>
    </source>
</evidence>
<accession>A0AAN8M3H2</accession>
<dbReference type="AlphaFoldDB" id="A0AAN8M3H2"/>
<feature type="domain" description="Rho-GAP" evidence="5">
    <location>
        <begin position="1"/>
        <end position="106"/>
    </location>
</feature>
<dbReference type="InterPro" id="IPR000198">
    <property type="entry name" value="RhoGAP_dom"/>
</dbReference>
<dbReference type="GO" id="GO:0005096">
    <property type="term" value="F:GTPase activator activity"/>
    <property type="evidence" value="ECO:0007669"/>
    <property type="project" value="InterPro"/>
</dbReference>
<dbReference type="PROSITE" id="PS50238">
    <property type="entry name" value="RHOGAP"/>
    <property type="match status" value="1"/>
</dbReference>
<dbReference type="GO" id="GO:0005884">
    <property type="term" value="C:actin filament"/>
    <property type="evidence" value="ECO:0007669"/>
    <property type="project" value="TreeGrafter"/>
</dbReference>
<dbReference type="GO" id="GO:0005524">
    <property type="term" value="F:ATP binding"/>
    <property type="evidence" value="ECO:0007669"/>
    <property type="project" value="TreeGrafter"/>
</dbReference>
<evidence type="ECO:0000313" key="6">
    <source>
        <dbReference type="EMBL" id="KAK6320462.1"/>
    </source>
</evidence>
<evidence type="ECO:0000313" key="7">
    <source>
        <dbReference type="Proteomes" id="UP001356427"/>
    </source>
</evidence>
<dbReference type="InterPro" id="IPR008936">
    <property type="entry name" value="Rho_GTPase_activation_prot"/>
</dbReference>
<dbReference type="InterPro" id="IPR046987">
    <property type="entry name" value="Myo9"/>
</dbReference>
<dbReference type="GO" id="GO:0072673">
    <property type="term" value="P:lamellipodium morphogenesis"/>
    <property type="evidence" value="ECO:0007669"/>
    <property type="project" value="TreeGrafter"/>
</dbReference>
<name>A0AAN8M3H2_9TELE</name>
<dbReference type="GO" id="GO:0030027">
    <property type="term" value="C:lamellipodium"/>
    <property type="evidence" value="ECO:0007669"/>
    <property type="project" value="TreeGrafter"/>
</dbReference>
<keyword evidence="3" id="KW-0175">Coiled coil</keyword>
<dbReference type="GO" id="GO:0030048">
    <property type="term" value="P:actin filament-based movement"/>
    <property type="evidence" value="ECO:0007669"/>
    <property type="project" value="TreeGrafter"/>
</dbReference>
<feature type="region of interest" description="Disordered" evidence="4">
    <location>
        <begin position="184"/>
        <end position="212"/>
    </location>
</feature>
<dbReference type="Pfam" id="PF00620">
    <property type="entry name" value="RhoGAP"/>
    <property type="match status" value="1"/>
</dbReference>
<proteinExistence type="predicted"/>
<dbReference type="SMART" id="SM00324">
    <property type="entry name" value="RhoGAP"/>
    <property type="match status" value="1"/>
</dbReference>
<sequence length="360" mass="39943">MTFTHYNDFLRAVELPEKQEQLHAIYKVLEQLPTACFNTLERLFFHLVKVSKDESHNRMSPNSLAIVFAPCILRCPDSADPLMSMKDVVKTTTCVEMLINEQIRRYNEKLEEIEQLEHAEALAVNQLKLKRQNTVHEKKCSDLTVVPENDDPLDSDTEAEKNLMERIKSIKQEKEDLACRLPELEQPGSDQDNLDSEASLSSESLLDERCNNSEPEGRGFFLLNKAKLNCPPKPSDLAQRPMSPGGCSSPPQPRLHCCLCLLAPPSPAPAATPPLPIIPGTVKLPPGIHSHPPTVALTPPASSGFSLVKRRRAAPPDAKTASSPCTSARTRTLFPSPPLHLLPLPFHLHPTEPPDRQQGP</sequence>
<reference evidence="6 7" key="1">
    <citation type="submission" date="2021-04" db="EMBL/GenBank/DDBJ databases">
        <authorList>
            <person name="De Guttry C."/>
            <person name="Zahm M."/>
            <person name="Klopp C."/>
            <person name="Cabau C."/>
            <person name="Louis A."/>
            <person name="Berthelot C."/>
            <person name="Parey E."/>
            <person name="Roest Crollius H."/>
            <person name="Montfort J."/>
            <person name="Robinson-Rechavi M."/>
            <person name="Bucao C."/>
            <person name="Bouchez O."/>
            <person name="Gislard M."/>
            <person name="Lluch J."/>
            <person name="Milhes M."/>
            <person name="Lampietro C."/>
            <person name="Lopez Roques C."/>
            <person name="Donnadieu C."/>
            <person name="Braasch I."/>
            <person name="Desvignes T."/>
            <person name="Postlethwait J."/>
            <person name="Bobe J."/>
            <person name="Wedekind C."/>
            <person name="Guiguen Y."/>
        </authorList>
    </citation>
    <scope>NUCLEOTIDE SEQUENCE [LARGE SCALE GENOMIC DNA]</scope>
    <source>
        <strain evidence="6">Cs_M1</strain>
        <tissue evidence="6">Blood</tissue>
    </source>
</reference>
<feature type="region of interest" description="Disordered" evidence="4">
    <location>
        <begin position="311"/>
        <end position="337"/>
    </location>
</feature>
<dbReference type="Proteomes" id="UP001356427">
    <property type="component" value="Unassembled WGS sequence"/>
</dbReference>
<dbReference type="PANTHER" id="PTHR46184:SF2">
    <property type="entry name" value="UNCONVENTIONAL MYOSIN-IXB"/>
    <property type="match status" value="1"/>
</dbReference>
<protein>
    <recommendedName>
        <fullName evidence="5">Rho-GAP domain-containing protein</fullName>
    </recommendedName>
</protein>
<dbReference type="GO" id="GO:0035556">
    <property type="term" value="P:intracellular signal transduction"/>
    <property type="evidence" value="ECO:0007669"/>
    <property type="project" value="InterPro"/>
</dbReference>
<comment type="subcellular location">
    <subcellularLocation>
        <location evidence="1">Cytoplasm</location>
    </subcellularLocation>
</comment>
<dbReference type="GO" id="GO:0016887">
    <property type="term" value="F:ATP hydrolysis activity"/>
    <property type="evidence" value="ECO:0007669"/>
    <property type="project" value="TreeGrafter"/>
</dbReference>
<dbReference type="GO" id="GO:0000146">
    <property type="term" value="F:microfilament motor activity"/>
    <property type="evidence" value="ECO:0007669"/>
    <property type="project" value="InterPro"/>
</dbReference>
<comment type="caution">
    <text evidence="6">The sequence shown here is derived from an EMBL/GenBank/DDBJ whole genome shotgun (WGS) entry which is preliminary data.</text>
</comment>
<dbReference type="EMBL" id="JAGTTL010000007">
    <property type="protein sequence ID" value="KAK6320462.1"/>
    <property type="molecule type" value="Genomic_DNA"/>
</dbReference>
<feature type="compositionally biased region" description="Polar residues" evidence="4">
    <location>
        <begin position="320"/>
        <end position="330"/>
    </location>
</feature>
<dbReference type="GO" id="GO:0051015">
    <property type="term" value="F:actin filament binding"/>
    <property type="evidence" value="ECO:0007669"/>
    <property type="project" value="TreeGrafter"/>
</dbReference>
<evidence type="ECO:0000256" key="1">
    <source>
        <dbReference type="ARBA" id="ARBA00004496"/>
    </source>
</evidence>
<dbReference type="GO" id="GO:0005737">
    <property type="term" value="C:cytoplasm"/>
    <property type="evidence" value="ECO:0007669"/>
    <property type="project" value="UniProtKB-SubCell"/>
</dbReference>